<evidence type="ECO:0000313" key="3">
    <source>
        <dbReference type="EMBL" id="MBZ2164938.1"/>
    </source>
</evidence>
<sequence length="197" mass="21742">MTPLELLAVLILAGAIVILLYYYLQDTRNPSFSRARSVINETGEKARSAVSGADENENIDGNGNGIGDKMSGMGEKARSAVSGASEKVTIEGSMIDGVSERMAGVSEKIKGTVKGVPKSTDLLSSKIELFLDDKSDQLIKDWELATKNDVVDLEKRYSKVSRDLGELDSRFNEYRGYTNKKLEKIEERLDKLENIEE</sequence>
<dbReference type="AlphaFoldDB" id="A0A8T5UM39"/>
<keyword evidence="2" id="KW-0472">Membrane</keyword>
<keyword evidence="4" id="KW-1185">Reference proteome</keyword>
<name>A0A8T5UM39_9EURY</name>
<proteinExistence type="predicted"/>
<feature type="transmembrane region" description="Helical" evidence="2">
    <location>
        <begin position="6"/>
        <end position="24"/>
    </location>
</feature>
<evidence type="ECO:0000256" key="1">
    <source>
        <dbReference type="SAM" id="MobiDB-lite"/>
    </source>
</evidence>
<dbReference type="Proteomes" id="UP000825933">
    <property type="component" value="Unassembled WGS sequence"/>
</dbReference>
<keyword evidence="2" id="KW-0812">Transmembrane</keyword>
<evidence type="ECO:0000256" key="2">
    <source>
        <dbReference type="SAM" id="Phobius"/>
    </source>
</evidence>
<dbReference type="RefSeq" id="WP_223790583.1">
    <property type="nucleotide sequence ID" value="NZ_JAIOUQ010000003.1"/>
</dbReference>
<gene>
    <name evidence="3" type="ORF">K8N75_02600</name>
</gene>
<evidence type="ECO:0000313" key="4">
    <source>
        <dbReference type="Proteomes" id="UP000825933"/>
    </source>
</evidence>
<protein>
    <submittedName>
        <fullName evidence="3">Uncharacterized protein</fullName>
    </submittedName>
</protein>
<comment type="caution">
    <text evidence="3">The sequence shown here is derived from an EMBL/GenBank/DDBJ whole genome shotgun (WGS) entry which is preliminary data.</text>
</comment>
<organism evidence="3 4">
    <name type="scientific">Methanobacterium spitsbergense</name>
    <dbReference type="NCBI Taxonomy" id="2874285"/>
    <lineage>
        <taxon>Archaea</taxon>
        <taxon>Methanobacteriati</taxon>
        <taxon>Methanobacteriota</taxon>
        <taxon>Methanomada group</taxon>
        <taxon>Methanobacteria</taxon>
        <taxon>Methanobacteriales</taxon>
        <taxon>Methanobacteriaceae</taxon>
        <taxon>Methanobacterium</taxon>
    </lineage>
</organism>
<accession>A0A8T5UM39</accession>
<keyword evidence="2" id="KW-1133">Transmembrane helix</keyword>
<dbReference type="EMBL" id="JAIOUQ010000003">
    <property type="protein sequence ID" value="MBZ2164938.1"/>
    <property type="molecule type" value="Genomic_DNA"/>
</dbReference>
<reference evidence="4" key="1">
    <citation type="journal article" date="2022" name="Microbiol. Resour. Announc.">
        <title>Draft Genome Sequence of a Methanogenic Archaeon from West Spitsbergen Permafrost.</title>
        <authorList>
            <person name="Trubitsyn V."/>
            <person name="Rivkina E."/>
            <person name="Shcherbakova V."/>
        </authorList>
    </citation>
    <scope>NUCLEOTIDE SEQUENCE [LARGE SCALE GENOMIC DNA]</scope>
    <source>
        <strain evidence="4">VT</strain>
    </source>
</reference>
<feature type="region of interest" description="Disordered" evidence="1">
    <location>
        <begin position="46"/>
        <end position="77"/>
    </location>
</feature>